<dbReference type="InterPro" id="IPR040982">
    <property type="entry name" value="DNA_pol3_finger"/>
</dbReference>
<dbReference type="Pfam" id="PF02811">
    <property type="entry name" value="PHP"/>
    <property type="match status" value="1"/>
</dbReference>
<dbReference type="Gene3D" id="3.20.20.140">
    <property type="entry name" value="Metal-dependent hydrolases"/>
    <property type="match status" value="1"/>
</dbReference>
<dbReference type="EC" id="2.7.7.7" evidence="1"/>
<accession>A0A2X0IAB1</accession>
<sequence>MSPTDSFVHLHTASSYSLRYGTATPAALVEHAASLGMRALALTDRDGLYGAVRFVQACVKAGLQPVIGADLACEHGAEGLDRAAADAARPPRAVVLARNGRAGYAALCRLVSAAHGEDVARRARPVLAAQQVAAAADRLYVLLGPDSAVGRAAAAGRMAEAKAELLRWRTLCGEAVVIEVVHHLAPPGHPASRGVAQRLLRLARESGVPAVLTNAVRYLAPEDAPVADVLDASRRLVPLELSSRDRVNAEGYLKSGPEMAALAHDLCDTAAEARELLAQTRRIAERCLLDPDGHDIGLGSMHMPEPSVLGTTRAGAIRELRSRCEAGVTWRYGRPDEKVTARLEEELALINRLGYEPYFLTVAEVVDLTRAAGIRCAARGSGAGSLVNHLLGISGVEPLEHGLLMERFLSGMRVSLPDIDVDVESARRTEVYDLILDRFGSDRTLCVAMLETYRVRHAVRDAGAALGLPPAEIDAVAKAFPHIRARDARAAMRDLPELRHSRLEEGVFTALFDIVEKLDGLPRHIALHPSGVLLSDRRLRDRTPVETSAQGYPMSQFDKDDVEAIGLLKLDVLGVRMQSAMAHALVETERVSGERIDLDAVPLDDEETFELIRSTRTLGCFQIESPGQRELIGKFAPQTFGDLIIDISLFRPGPVKSDMVTPFLNARHGWADPVFVHEDLRGILAETEGVVVFHEQVIRIIAQMTGCGFDRADQARRVLGSIKGQQEIGDWFCVQADRRGYPRPVVERVWEILKAFASFGFCKAHAGAFALPTYQSAWLKTHHPAAFYAGLLTHDPGMYPKRLILDDARQFGVPVLPPSVNDSVADYTLERTADGRDALRIGLADVKGISDAEIARIVREREGAPYAGLPDFRRRAEPDQPTLENLVLAGALDALHPRLTRRDLLLHAATDPRPKGPRRPLPAQLELADAAGEERETGPTALPTPTDTELIRGEIEALGLDHSAHLLSPYLPFLGELGVVRSNELLRQRNRSEILIAGVKVATQTPPVRTGVRVVFATLDDATGPLDFAMFEDAQQHYAATVFHSWLLLVRGVVRRTGPRGVSLTATAAWELTALHELWRAEGVDAVRAVLAVVPEAEEAPARRVMVHPSGFKMSPYADLKPPGVPAADAPRKLWHTSPGSPG</sequence>
<keyword evidence="2" id="KW-0963">Cytoplasm</keyword>
<evidence type="ECO:0000256" key="7">
    <source>
        <dbReference type="ARBA" id="ARBA00022932"/>
    </source>
</evidence>
<comment type="catalytic activity">
    <reaction evidence="9">
        <text>DNA(n) + a 2'-deoxyribonucleoside 5'-triphosphate = DNA(n+1) + diphosphate</text>
        <dbReference type="Rhea" id="RHEA:22508"/>
        <dbReference type="Rhea" id="RHEA-COMP:17339"/>
        <dbReference type="Rhea" id="RHEA-COMP:17340"/>
        <dbReference type="ChEBI" id="CHEBI:33019"/>
        <dbReference type="ChEBI" id="CHEBI:61560"/>
        <dbReference type="ChEBI" id="CHEBI:173112"/>
        <dbReference type="EC" id="2.7.7.7"/>
    </reaction>
</comment>
<dbReference type="InterPro" id="IPR003141">
    <property type="entry name" value="Pol/His_phosphatase_N"/>
</dbReference>
<dbReference type="CDD" id="cd04485">
    <property type="entry name" value="DnaE_OBF"/>
    <property type="match status" value="1"/>
</dbReference>
<evidence type="ECO:0000256" key="10">
    <source>
        <dbReference type="SAM" id="MobiDB-lite"/>
    </source>
</evidence>
<evidence type="ECO:0000256" key="2">
    <source>
        <dbReference type="ARBA" id="ARBA00022490"/>
    </source>
</evidence>
<keyword evidence="4" id="KW-0548">Nucleotidyltransferase</keyword>
<dbReference type="Pfam" id="PF07733">
    <property type="entry name" value="DNA_pol3_alpha"/>
    <property type="match status" value="1"/>
</dbReference>
<evidence type="ECO:0000256" key="4">
    <source>
        <dbReference type="ARBA" id="ARBA00022695"/>
    </source>
</evidence>
<evidence type="ECO:0000256" key="8">
    <source>
        <dbReference type="ARBA" id="ARBA00023204"/>
    </source>
</evidence>
<dbReference type="GO" id="GO:0006260">
    <property type="term" value="P:DNA replication"/>
    <property type="evidence" value="ECO:0007669"/>
    <property type="project" value="UniProtKB-KW"/>
</dbReference>
<dbReference type="Pfam" id="PF17657">
    <property type="entry name" value="DNA_pol3_finger"/>
    <property type="match status" value="1"/>
</dbReference>
<dbReference type="InterPro" id="IPR004805">
    <property type="entry name" value="DnaE2/DnaE/PolC"/>
</dbReference>
<dbReference type="EMBL" id="QKYN01000159">
    <property type="protein sequence ID" value="RAG81447.1"/>
    <property type="molecule type" value="Genomic_DNA"/>
</dbReference>
<evidence type="ECO:0000313" key="13">
    <source>
        <dbReference type="Proteomes" id="UP000248889"/>
    </source>
</evidence>
<dbReference type="AlphaFoldDB" id="A0A2X0IAB1"/>
<dbReference type="InterPro" id="IPR029460">
    <property type="entry name" value="DNAPol_HHH"/>
</dbReference>
<comment type="caution">
    <text evidence="12">The sequence shown here is derived from an EMBL/GenBank/DDBJ whole genome shotgun (WGS) entry which is preliminary data.</text>
</comment>
<dbReference type="SMART" id="SM00481">
    <property type="entry name" value="POLIIIAc"/>
    <property type="match status" value="1"/>
</dbReference>
<evidence type="ECO:0000313" key="12">
    <source>
        <dbReference type="EMBL" id="RAG81447.1"/>
    </source>
</evidence>
<dbReference type="Pfam" id="PF14579">
    <property type="entry name" value="HHH_6"/>
    <property type="match status" value="1"/>
</dbReference>
<name>A0A2X0IAB1_9ACTN</name>
<evidence type="ECO:0000256" key="3">
    <source>
        <dbReference type="ARBA" id="ARBA00022679"/>
    </source>
</evidence>
<organism evidence="12 13">
    <name type="scientific">Streptacidiphilus pinicola</name>
    <dbReference type="NCBI Taxonomy" id="2219663"/>
    <lineage>
        <taxon>Bacteria</taxon>
        <taxon>Bacillati</taxon>
        <taxon>Actinomycetota</taxon>
        <taxon>Actinomycetes</taxon>
        <taxon>Kitasatosporales</taxon>
        <taxon>Streptomycetaceae</taxon>
        <taxon>Streptacidiphilus</taxon>
    </lineage>
</organism>
<dbReference type="Proteomes" id="UP000248889">
    <property type="component" value="Unassembled WGS sequence"/>
</dbReference>
<dbReference type="Gene3D" id="1.10.10.1600">
    <property type="entry name" value="Bacterial DNA polymerase III alpha subunit, thumb domain"/>
    <property type="match status" value="1"/>
</dbReference>
<keyword evidence="6" id="KW-0227">DNA damage</keyword>
<proteinExistence type="predicted"/>
<dbReference type="InterPro" id="IPR016195">
    <property type="entry name" value="Pol/histidinol_Pase-like"/>
</dbReference>
<keyword evidence="8" id="KW-0234">DNA repair</keyword>
<dbReference type="InterPro" id="IPR004013">
    <property type="entry name" value="PHP_dom"/>
</dbReference>
<dbReference type="Gene3D" id="1.10.150.870">
    <property type="match status" value="1"/>
</dbReference>
<dbReference type="GO" id="GO:0003887">
    <property type="term" value="F:DNA-directed DNA polymerase activity"/>
    <property type="evidence" value="ECO:0007669"/>
    <property type="project" value="UniProtKB-KW"/>
</dbReference>
<feature type="region of interest" description="Disordered" evidence="10">
    <location>
        <begin position="1123"/>
        <end position="1143"/>
    </location>
</feature>
<dbReference type="OrthoDB" id="9803237at2"/>
<reference evidence="12 13" key="1">
    <citation type="submission" date="2018-06" db="EMBL/GenBank/DDBJ databases">
        <title>Streptacidiphilus pinicola sp. nov., isolated from pine grove soil.</title>
        <authorList>
            <person name="Roh S.G."/>
            <person name="Park S."/>
            <person name="Kim M.-K."/>
            <person name="Yun B.-R."/>
            <person name="Park J."/>
            <person name="Kim M.J."/>
            <person name="Kim Y.S."/>
            <person name="Kim S.B."/>
        </authorList>
    </citation>
    <scope>NUCLEOTIDE SEQUENCE [LARGE SCALE GENOMIC DNA]</scope>
    <source>
        <strain evidence="12 13">MMS16-CNU450</strain>
    </source>
</reference>
<dbReference type="RefSeq" id="WP_111506883.1">
    <property type="nucleotide sequence ID" value="NZ_QKYN01000159.1"/>
</dbReference>
<dbReference type="CDD" id="cd07431">
    <property type="entry name" value="PHP_PolIIIA"/>
    <property type="match status" value="1"/>
</dbReference>
<evidence type="ECO:0000259" key="11">
    <source>
        <dbReference type="SMART" id="SM00481"/>
    </source>
</evidence>
<keyword evidence="7" id="KW-0239">DNA-directed DNA polymerase</keyword>
<dbReference type="SUPFAM" id="SSF89550">
    <property type="entry name" value="PHP domain-like"/>
    <property type="match status" value="1"/>
</dbReference>
<protein>
    <recommendedName>
        <fullName evidence="1">DNA-directed DNA polymerase</fullName>
        <ecNumber evidence="1">2.7.7.7</ecNumber>
    </recommendedName>
</protein>
<keyword evidence="5" id="KW-0235">DNA replication</keyword>
<evidence type="ECO:0000256" key="5">
    <source>
        <dbReference type="ARBA" id="ARBA00022705"/>
    </source>
</evidence>
<keyword evidence="3" id="KW-0808">Transferase</keyword>
<dbReference type="PANTHER" id="PTHR32294:SF4">
    <property type="entry name" value="ERROR-PRONE DNA POLYMERASE"/>
    <property type="match status" value="1"/>
</dbReference>
<evidence type="ECO:0000256" key="1">
    <source>
        <dbReference type="ARBA" id="ARBA00012417"/>
    </source>
</evidence>
<feature type="domain" description="Polymerase/histidinol phosphatase N-terminal" evidence="11">
    <location>
        <begin position="8"/>
        <end position="75"/>
    </location>
</feature>
<gene>
    <name evidence="12" type="ORF">DN069_32760</name>
</gene>
<dbReference type="GO" id="GO:0008408">
    <property type="term" value="F:3'-5' exonuclease activity"/>
    <property type="evidence" value="ECO:0007669"/>
    <property type="project" value="InterPro"/>
</dbReference>
<keyword evidence="13" id="KW-1185">Reference proteome</keyword>
<evidence type="ECO:0000256" key="6">
    <source>
        <dbReference type="ARBA" id="ARBA00022763"/>
    </source>
</evidence>
<evidence type="ECO:0000256" key="9">
    <source>
        <dbReference type="ARBA" id="ARBA00049244"/>
    </source>
</evidence>
<dbReference type="NCBIfam" id="TIGR00594">
    <property type="entry name" value="polc"/>
    <property type="match status" value="1"/>
</dbReference>
<dbReference type="InterPro" id="IPR011708">
    <property type="entry name" value="DNA_pol3_alpha_NTPase_dom"/>
</dbReference>
<dbReference type="InterPro" id="IPR041931">
    <property type="entry name" value="DNA_pol3_alpha_thumb_dom"/>
</dbReference>
<dbReference type="GO" id="GO:0006281">
    <property type="term" value="P:DNA repair"/>
    <property type="evidence" value="ECO:0007669"/>
    <property type="project" value="UniProtKB-KW"/>
</dbReference>
<dbReference type="PANTHER" id="PTHR32294">
    <property type="entry name" value="DNA POLYMERASE III SUBUNIT ALPHA"/>
    <property type="match status" value="1"/>
</dbReference>